<dbReference type="GO" id="GO:0004582">
    <property type="term" value="F:dolichyl-phosphate beta-D-mannosyltransferase activity"/>
    <property type="evidence" value="ECO:0007669"/>
    <property type="project" value="InterPro"/>
</dbReference>
<protein>
    <submittedName>
        <fullName evidence="12">Dolichol-phosphate mannosyltransferase</fullName>
    </submittedName>
</protein>
<feature type="transmembrane region" description="Helical" evidence="8">
    <location>
        <begin position="691"/>
        <end position="711"/>
    </location>
</feature>
<feature type="transmembrane region" description="Helical" evidence="8">
    <location>
        <begin position="278"/>
        <end position="306"/>
    </location>
</feature>
<comment type="subcellular location">
    <subcellularLocation>
        <location evidence="1">Membrane</location>
        <topology evidence="1">Multi-pass membrane protein</topology>
    </subcellularLocation>
</comment>
<dbReference type="Pfam" id="PF13231">
    <property type="entry name" value="PMT_2"/>
    <property type="match status" value="1"/>
</dbReference>
<keyword evidence="4 12" id="KW-0808">Transferase</keyword>
<dbReference type="OrthoDB" id="9811222at2"/>
<feature type="transmembrane region" description="Helical" evidence="8">
    <location>
        <begin position="618"/>
        <end position="645"/>
    </location>
</feature>
<feature type="domain" description="Glycosyltransferase RgtA/B/C/D-like" evidence="11">
    <location>
        <begin position="436"/>
        <end position="596"/>
    </location>
</feature>
<dbReference type="AlphaFoldDB" id="A0A318SX72"/>
<keyword evidence="6 8" id="KW-1133">Transmembrane helix</keyword>
<feature type="transmembrane region" description="Helical" evidence="8">
    <location>
        <begin position="457"/>
        <end position="475"/>
    </location>
</feature>
<dbReference type="Proteomes" id="UP000247454">
    <property type="component" value="Unassembled WGS sequence"/>
</dbReference>
<organism evidence="12 13">
    <name type="scientific">Phyllobacterium leguminum</name>
    <dbReference type="NCBI Taxonomy" id="314237"/>
    <lineage>
        <taxon>Bacteria</taxon>
        <taxon>Pseudomonadati</taxon>
        <taxon>Pseudomonadota</taxon>
        <taxon>Alphaproteobacteria</taxon>
        <taxon>Hyphomicrobiales</taxon>
        <taxon>Phyllobacteriaceae</taxon>
        <taxon>Phyllobacterium</taxon>
    </lineage>
</organism>
<feature type="transmembrane region" description="Helical" evidence="8">
    <location>
        <begin position="723"/>
        <end position="745"/>
    </location>
</feature>
<dbReference type="GO" id="GO:0016020">
    <property type="term" value="C:membrane"/>
    <property type="evidence" value="ECO:0007669"/>
    <property type="project" value="UniProtKB-SubCell"/>
</dbReference>
<dbReference type="InterPro" id="IPR039528">
    <property type="entry name" value="DPM1-like"/>
</dbReference>
<evidence type="ECO:0000259" key="9">
    <source>
        <dbReference type="Pfam" id="PF00535"/>
    </source>
</evidence>
<evidence type="ECO:0000256" key="4">
    <source>
        <dbReference type="ARBA" id="ARBA00022679"/>
    </source>
</evidence>
<dbReference type="PANTHER" id="PTHR43398">
    <property type="entry name" value="DOLICHOL-PHOSPHATE MANNOSYLTRANSFERASE SUBUNIT 1"/>
    <property type="match status" value="1"/>
</dbReference>
<dbReference type="EMBL" id="QJTF01000022">
    <property type="protein sequence ID" value="PYE86586.1"/>
    <property type="molecule type" value="Genomic_DNA"/>
</dbReference>
<evidence type="ECO:0000259" key="10">
    <source>
        <dbReference type="Pfam" id="PF04138"/>
    </source>
</evidence>
<dbReference type="Pfam" id="PF00535">
    <property type="entry name" value="Glycos_transf_2"/>
    <property type="match status" value="1"/>
</dbReference>
<dbReference type="PANTHER" id="PTHR43398:SF1">
    <property type="entry name" value="DOLICHOL-PHOSPHATE MANNOSYLTRANSFERASE SUBUNIT 1"/>
    <property type="match status" value="1"/>
</dbReference>
<dbReference type="SUPFAM" id="SSF53448">
    <property type="entry name" value="Nucleotide-diphospho-sugar transferases"/>
    <property type="match status" value="1"/>
</dbReference>
<dbReference type="GO" id="GO:0035269">
    <property type="term" value="P:protein O-linked glycosylation via mannose"/>
    <property type="evidence" value="ECO:0007669"/>
    <property type="project" value="TreeGrafter"/>
</dbReference>
<evidence type="ECO:0000256" key="8">
    <source>
        <dbReference type="SAM" id="Phobius"/>
    </source>
</evidence>
<keyword evidence="7 8" id="KW-0472">Membrane</keyword>
<dbReference type="GO" id="GO:0006506">
    <property type="term" value="P:GPI anchor biosynthetic process"/>
    <property type="evidence" value="ECO:0007669"/>
    <property type="project" value="TreeGrafter"/>
</dbReference>
<evidence type="ECO:0000256" key="2">
    <source>
        <dbReference type="ARBA" id="ARBA00006739"/>
    </source>
</evidence>
<evidence type="ECO:0000313" key="12">
    <source>
        <dbReference type="EMBL" id="PYE86586.1"/>
    </source>
</evidence>
<evidence type="ECO:0000256" key="3">
    <source>
        <dbReference type="ARBA" id="ARBA00022676"/>
    </source>
</evidence>
<dbReference type="Pfam" id="PF04138">
    <property type="entry name" value="GtrA_DPMS_TM"/>
    <property type="match status" value="1"/>
</dbReference>
<evidence type="ECO:0000256" key="5">
    <source>
        <dbReference type="ARBA" id="ARBA00022692"/>
    </source>
</evidence>
<feature type="transmembrane region" description="Helical" evidence="8">
    <location>
        <begin position="535"/>
        <end position="568"/>
    </location>
</feature>
<keyword evidence="3 12" id="KW-0328">Glycosyltransferase</keyword>
<dbReference type="Gene3D" id="3.90.550.10">
    <property type="entry name" value="Spore Coat Polysaccharide Biosynthesis Protein SpsA, Chain A"/>
    <property type="match status" value="1"/>
</dbReference>
<accession>A0A318SX72</accession>
<feature type="transmembrane region" description="Helical" evidence="8">
    <location>
        <begin position="357"/>
        <end position="382"/>
    </location>
</feature>
<evidence type="ECO:0000256" key="6">
    <source>
        <dbReference type="ARBA" id="ARBA00022989"/>
    </source>
</evidence>
<dbReference type="RefSeq" id="WP_110753793.1">
    <property type="nucleotide sequence ID" value="NZ_QJTF01000022.1"/>
</dbReference>
<feature type="domain" description="Glycosyltransferase 2-like" evidence="9">
    <location>
        <begin position="31"/>
        <end position="190"/>
    </location>
</feature>
<dbReference type="GO" id="GO:0000271">
    <property type="term" value="P:polysaccharide biosynthetic process"/>
    <property type="evidence" value="ECO:0007669"/>
    <property type="project" value="InterPro"/>
</dbReference>
<dbReference type="InterPro" id="IPR007267">
    <property type="entry name" value="GtrA_DPMS_TM"/>
</dbReference>
<feature type="domain" description="GtrA/DPMS transmembrane" evidence="10">
    <location>
        <begin position="262"/>
        <end position="379"/>
    </location>
</feature>
<evidence type="ECO:0000313" key="13">
    <source>
        <dbReference type="Proteomes" id="UP000247454"/>
    </source>
</evidence>
<dbReference type="InterPro" id="IPR038731">
    <property type="entry name" value="RgtA/B/C-like"/>
</dbReference>
<feature type="transmembrane region" description="Helical" evidence="8">
    <location>
        <begin position="665"/>
        <end position="685"/>
    </location>
</feature>
<evidence type="ECO:0000256" key="1">
    <source>
        <dbReference type="ARBA" id="ARBA00004141"/>
    </source>
</evidence>
<evidence type="ECO:0000259" key="11">
    <source>
        <dbReference type="Pfam" id="PF13231"/>
    </source>
</evidence>
<dbReference type="InterPro" id="IPR029044">
    <property type="entry name" value="Nucleotide-diphossugar_trans"/>
</dbReference>
<proteinExistence type="inferred from homology"/>
<dbReference type="GO" id="GO:0006488">
    <property type="term" value="P:dolichol-linked oligosaccharide biosynthetic process"/>
    <property type="evidence" value="ECO:0007669"/>
    <property type="project" value="TreeGrafter"/>
</dbReference>
<feature type="transmembrane region" description="Helical" evidence="8">
    <location>
        <begin position="327"/>
        <end position="351"/>
    </location>
</feature>
<gene>
    <name evidence="12" type="ORF">C7477_12212</name>
</gene>
<evidence type="ECO:0000256" key="7">
    <source>
        <dbReference type="ARBA" id="ARBA00023136"/>
    </source>
</evidence>
<feature type="transmembrane region" description="Helical" evidence="8">
    <location>
        <begin position="394"/>
        <end position="417"/>
    </location>
</feature>
<reference evidence="12 13" key="1">
    <citation type="submission" date="2018-06" db="EMBL/GenBank/DDBJ databases">
        <title>Genomic Encyclopedia of Type Strains, Phase III (KMG-III): the genomes of soil and plant-associated and newly described type strains.</title>
        <authorList>
            <person name="Whitman W."/>
        </authorList>
    </citation>
    <scope>NUCLEOTIDE SEQUENCE [LARGE SCALE GENOMIC DNA]</scope>
    <source>
        <strain evidence="12 13">ORS 1419</strain>
    </source>
</reference>
<keyword evidence="5 8" id="KW-0812">Transmembrane</keyword>
<name>A0A318SX72_9HYPH</name>
<feature type="transmembrane region" description="Helical" evidence="8">
    <location>
        <begin position="247"/>
        <end position="272"/>
    </location>
</feature>
<dbReference type="InterPro" id="IPR001173">
    <property type="entry name" value="Glyco_trans_2-like"/>
</dbReference>
<sequence length="891" mass="96675">MSTIIPNSIQIQRMGEEALPAFLVRGDPLVSIIVPTLNEAENIDPLLAAIFDEAIYGFEFEILIADGGSTDGTVERVNDWEKRADVRLVAGGGSRGLAGDVLAAARVARSDVVVVMDADFSHAPSSIHALVQPVLNGEADMVVGSRYVPGGATPGWPLPRRMLSRLGGLIAWPLTEIKDPMSGFFAVRRERLLAVDPEAAGFKIALEVMAHGGGALDVIEVPISFPDRVHGESKIGKAQMVAYLRRLLVLGGGAISAGGAARFAAVGFIGMFVDLLVFQALIAVGAGLVAAHVLSFCVATVSNYCLNSRWAFAGWKASGERASEVYLRYLVICLLALAMRGSVLAGASRLFDMPAQWAIIFAIGAAAVVSYLGSAFFVFPSVNPRVPYDIRWRVAAIGVVGYAVLLRFLFIGVIDVIPQEAYYWNYSQHLDIGYLDHPPMVAWLIRAGTSIFGNNEFGVRIAALACWFATAFFTFSLSRRLFGKSVAFVSLLLVAAMPFYFGIGLLMTPDAPLTAAWAGSLYFLERALLGGQRRAWWGAGIFIGLGMLSKYTIALLGPATLIFMLVDVRARGWLKRPEPYLAAALALLVFSPVIYWNIENGLASFAFQSTGRMADKFRFALPSLILNATVLLTPPGLVAAIIALWHRHSLTSRAPRHSALRRLTLFMTIFTLAPLSVFMGFSLLYSTKLNWTGPLWLAALPAVSMMMLAIAEASSNFALRMRRVWVSTVAIALVFYGVGLNYLVLGLPGVDYAVKLPNLPVAWSEFGREAASIQRDVRQDTGAEPIMIALDKYNLASELAFYGGIDGNGVSSSVGRGVLGEDSLMYDYWFKPEAFEGRPAILLASKRGQIENPDLAGHFSTLSEPMERVVLKDGKLAGRFYYRIGYDFQAK</sequence>
<dbReference type="CDD" id="cd06442">
    <property type="entry name" value="DPM1_like"/>
    <property type="match status" value="1"/>
</dbReference>
<feature type="transmembrane region" description="Helical" evidence="8">
    <location>
        <begin position="580"/>
        <end position="598"/>
    </location>
</feature>
<comment type="caution">
    <text evidence="12">The sequence shown here is derived from an EMBL/GenBank/DDBJ whole genome shotgun (WGS) entry which is preliminary data.</text>
</comment>
<comment type="similarity">
    <text evidence="2">Belongs to the glycosyltransferase 2 family.</text>
</comment>
<feature type="transmembrane region" description="Helical" evidence="8">
    <location>
        <begin position="487"/>
        <end position="507"/>
    </location>
</feature>
<keyword evidence="13" id="KW-1185">Reference proteome</keyword>